<protein>
    <recommendedName>
        <fullName evidence="3">NACHT domain-containing protein</fullName>
    </recommendedName>
</protein>
<evidence type="ECO:0008006" key="3">
    <source>
        <dbReference type="Google" id="ProtNLM"/>
    </source>
</evidence>
<evidence type="ECO:0000313" key="1">
    <source>
        <dbReference type="EMBL" id="GGI58303.1"/>
    </source>
</evidence>
<keyword evidence="2" id="KW-1185">Reference proteome</keyword>
<gene>
    <name evidence="1" type="ORF">GCM10011444_26120</name>
</gene>
<dbReference type="Proteomes" id="UP000624701">
    <property type="component" value="Unassembled WGS sequence"/>
</dbReference>
<dbReference type="SUPFAM" id="SSF52540">
    <property type="entry name" value="P-loop containing nucleoside triphosphate hydrolases"/>
    <property type="match status" value="1"/>
</dbReference>
<comment type="caution">
    <text evidence="1">The sequence shown here is derived from an EMBL/GenBank/DDBJ whole genome shotgun (WGS) entry which is preliminary data.</text>
</comment>
<name>A0ABQ2C2L0_9FLAO</name>
<sequence>MNYRLSDEDFKQKLKSLDEKKLRLILIQLFEKLNFQEIDHHHGTTEFGKDIVFYEKDTFGNKVWYACVVKSGNITQSTLGEVHRQVRECFKSKYPSTSFGRVQINKVMVICSGVFSGNTKTLIAEEIDESNKSDVTFWSQNQLSDYFKDKGLTNLVVNKNQNVLLTKFNEQMLTDVLQNKSLKFLQTDFDINIDNFGEFELSVKARSTKFEKDREKYLEGHTTKLPVRFLPDTKKIIENRRSLFLHGIATSGKTTILKKIGKDFILSKPNSIAFYIELNKLNNDSITPVSNYIDDFYYNLTKHSFDIADYDNQDILFLLDGLDEVQNLDLRKKIINEIKAFAISDYNIQIILSSRTSDIVKNDLELDSIFDQFELMSLNLGELVKVGEKIIPDGQQAESFVAMVTKGEIVNAFPKTPLTTILLAILFKEDKIDPKDLPRNITELYEKFMDLFLDKWDKERGVSQQYKLKERLYVLKEIAGKMHYNNTKEISREELLKFLKKLKVERPVEILKNPEEFLENIGTNSNILIYNNETNKFRFFHLTIQEYLSSLAYSSKNEIYLADNILDEWWLNPSIFYAGKVPENASLVSQIAKLKQYPTDTLDKSTYIIHASKVLKAAHLISNSERKYMLKSMLGLFDKMTKELILSLIGEKDPKYYKRTILDLILWARSFYMDYFSSNQFHDCLKEIWLEISDDNSITFTDITRYCITYDLSISERNADFLLEFILADDSLNPRWSKIIDVDISVKNLKYDRKGKPILKLRQSAVRNKKYIAKQFNERISKHYKSITSIDE</sequence>
<dbReference type="Gene3D" id="3.40.50.300">
    <property type="entry name" value="P-loop containing nucleotide triphosphate hydrolases"/>
    <property type="match status" value="1"/>
</dbReference>
<dbReference type="PANTHER" id="PTHR46312">
    <property type="entry name" value="NACHT DOMAIN-CONTAINING PROTEIN"/>
    <property type="match status" value="1"/>
</dbReference>
<reference evidence="2" key="1">
    <citation type="journal article" date="2019" name="Int. J. Syst. Evol. Microbiol.">
        <title>The Global Catalogue of Microorganisms (GCM) 10K type strain sequencing project: providing services to taxonomists for standard genome sequencing and annotation.</title>
        <authorList>
            <consortium name="The Broad Institute Genomics Platform"/>
            <consortium name="The Broad Institute Genome Sequencing Center for Infectious Disease"/>
            <person name="Wu L."/>
            <person name="Ma J."/>
        </authorList>
    </citation>
    <scope>NUCLEOTIDE SEQUENCE [LARGE SCALE GENOMIC DNA]</scope>
    <source>
        <strain evidence="2">CCM 8681</strain>
    </source>
</reference>
<evidence type="ECO:0000313" key="2">
    <source>
        <dbReference type="Proteomes" id="UP000624701"/>
    </source>
</evidence>
<dbReference type="InterPro" id="IPR027417">
    <property type="entry name" value="P-loop_NTPase"/>
</dbReference>
<dbReference type="EMBL" id="BMDQ01000004">
    <property type="protein sequence ID" value="GGI58303.1"/>
    <property type="molecule type" value="Genomic_DNA"/>
</dbReference>
<accession>A0ABQ2C2L0</accession>
<proteinExistence type="predicted"/>
<organism evidence="1 2">
    <name type="scientific">Winogradskyella haliclonae</name>
    <dbReference type="NCBI Taxonomy" id="2048558"/>
    <lineage>
        <taxon>Bacteria</taxon>
        <taxon>Pseudomonadati</taxon>
        <taxon>Bacteroidota</taxon>
        <taxon>Flavobacteriia</taxon>
        <taxon>Flavobacteriales</taxon>
        <taxon>Flavobacteriaceae</taxon>
        <taxon>Winogradskyella</taxon>
    </lineage>
</organism>
<dbReference type="PANTHER" id="PTHR46312:SF2">
    <property type="entry name" value="NUCLEOTIDE-BINDING OLIGOMERIZATION DOMAIN-CONTAINING PROTEIN 2-LIKE"/>
    <property type="match status" value="1"/>
</dbReference>